<proteinExistence type="predicted"/>
<accession>A0A533QCK1</accession>
<organism evidence="1 2">
    <name type="scientific">Candidatus Jettenia ecosi</name>
    <dbReference type="NCBI Taxonomy" id="2494326"/>
    <lineage>
        <taxon>Bacteria</taxon>
        <taxon>Pseudomonadati</taxon>
        <taxon>Planctomycetota</taxon>
        <taxon>Candidatus Brocadiia</taxon>
        <taxon>Candidatus Brocadiales</taxon>
        <taxon>Candidatus Brocadiaceae</taxon>
        <taxon>Candidatus Jettenia</taxon>
    </lineage>
</organism>
<reference evidence="1 2" key="1">
    <citation type="submission" date="2019-04" db="EMBL/GenBank/DDBJ databases">
        <title>Genome of a novel bacterium Candidatus Jettenia ecosi reconstructed from metagenome of an anammox bioreactor.</title>
        <authorList>
            <person name="Mardanov A.V."/>
            <person name="Beletsky A.V."/>
            <person name="Ravin N.V."/>
            <person name="Botchkova E.A."/>
            <person name="Litti Y.V."/>
            <person name="Nozhevnikova A.N."/>
        </authorList>
    </citation>
    <scope>NUCLEOTIDE SEQUENCE [LARGE SCALE GENOMIC DNA]</scope>
    <source>
        <strain evidence="1">J2</strain>
    </source>
</reference>
<evidence type="ECO:0000313" key="2">
    <source>
        <dbReference type="Proteomes" id="UP000319783"/>
    </source>
</evidence>
<name>A0A533QCK1_9BACT</name>
<gene>
    <name evidence="1" type="ORF">JETT_3365</name>
</gene>
<evidence type="ECO:0000313" key="1">
    <source>
        <dbReference type="EMBL" id="TLD40361.1"/>
    </source>
</evidence>
<comment type="caution">
    <text evidence="1">The sequence shown here is derived from an EMBL/GenBank/DDBJ whole genome shotgun (WGS) entry which is preliminary data.</text>
</comment>
<sequence length="112" mass="13516">MQIIDKENQKCTLDNFIEQWAGDYYKHTNISDTVYYYCQENIRRNQQNAHFISIIGAWKEGCLGLRDYGTGIDFVCPNCNNKYYFTNRWKENCPIAFNGWMDVYWKSFKRNH</sequence>
<protein>
    <submittedName>
        <fullName evidence="1">Uncharacterized protein</fullName>
    </submittedName>
</protein>
<dbReference type="AlphaFoldDB" id="A0A533QCK1"/>
<dbReference type="Proteomes" id="UP000319783">
    <property type="component" value="Unassembled WGS sequence"/>
</dbReference>
<dbReference type="EMBL" id="SULG01000107">
    <property type="protein sequence ID" value="TLD40361.1"/>
    <property type="molecule type" value="Genomic_DNA"/>
</dbReference>